<dbReference type="Proteomes" id="UP000778951">
    <property type="component" value="Unassembled WGS sequence"/>
</dbReference>
<dbReference type="Gene3D" id="1.10.40.30">
    <property type="entry name" value="Fumarase/aspartase (C-terminal domain)"/>
    <property type="match status" value="1"/>
</dbReference>
<evidence type="ECO:0000259" key="2">
    <source>
        <dbReference type="SMART" id="SM00998"/>
    </source>
</evidence>
<dbReference type="Pfam" id="PF00206">
    <property type="entry name" value="Lyase_1"/>
    <property type="match status" value="1"/>
</dbReference>
<dbReference type="SUPFAM" id="SSF48557">
    <property type="entry name" value="L-aspartase-like"/>
    <property type="match status" value="1"/>
</dbReference>
<reference evidence="3" key="1">
    <citation type="submission" date="2020-03" db="EMBL/GenBank/DDBJ databases">
        <title>Spirochaetal bacteria isolated from arthropods constitute a novel genus Entomospira genus novum within the order Spirochaetales.</title>
        <authorList>
            <person name="Grana-Miraglia L."/>
            <person name="Sikutova S."/>
            <person name="Fingerle V."/>
            <person name="Sing A."/>
            <person name="Castillo-Ramirez S."/>
            <person name="Margos G."/>
            <person name="Rudolf I."/>
        </authorList>
    </citation>
    <scope>NUCLEOTIDE SEQUENCE</scope>
    <source>
        <strain evidence="3">BR149</strain>
    </source>
</reference>
<dbReference type="EMBL" id="JAATLM010000001">
    <property type="protein sequence ID" value="NIZ69022.1"/>
    <property type="molecule type" value="Genomic_DNA"/>
</dbReference>
<dbReference type="GO" id="GO:0004018">
    <property type="term" value="F:N6-(1,2-dicarboxyethyl)AMP AMP-lyase (fumarate-forming) activity"/>
    <property type="evidence" value="ECO:0007669"/>
    <property type="project" value="TreeGrafter"/>
</dbReference>
<dbReference type="InterPro" id="IPR022761">
    <property type="entry name" value="Fumarate_lyase_N"/>
</dbReference>
<sequence length="477" mass="53874">MDDLWQSPWADRYASKAMLRLFGAKSRAYHWRLMWYYLAKAQHQLGLPITHEQVEALKAHLESIDLLAVRTYEKELKHDVMAHLHAYADQAPSARAILHLGATSADITDNADMLMMRQGLKLIEADLVLTMHWLNQFAKTHAGVVTLGFTHFQSATATTVGKRATLWLESLSSDLDDLLSLIARLPMKGFKGATGSAESYHALFDGDYTRYREMEQLIATYAGFSQIQAVAGQTYDRKWDLRVMDLLNQIAVSAHKISNDLRLLQHLKEFEEPFSSQQVGSSAMAYKRNPMKAERVSALAKWVSSLHSGSVSTASTQWLERTLDDSAIRRLNIPQAFFGVNALLRLLQGIFHDGKVYDKVIALHLREELPFLLTEKMMMAHVQAGGDRQEAHEWIREASHTLTLALKSEGKKLDLIPLLLADKRCILSKETLEEILSSQAVAGFAKEQTLAYVGWMEERLAPYASWLEQADLPQLEV</sequence>
<dbReference type="PRINTS" id="PR00149">
    <property type="entry name" value="FUMRATELYASE"/>
</dbReference>
<dbReference type="InterPro" id="IPR020557">
    <property type="entry name" value="Fumarate_lyase_CS"/>
</dbReference>
<dbReference type="PANTHER" id="PTHR43172">
    <property type="entry name" value="ADENYLOSUCCINATE LYASE"/>
    <property type="match status" value="1"/>
</dbReference>
<dbReference type="Gene3D" id="1.10.275.60">
    <property type="match status" value="1"/>
</dbReference>
<comment type="caution">
    <text evidence="3">The sequence shown here is derived from an EMBL/GenBank/DDBJ whole genome shotgun (WGS) entry which is preliminary data.</text>
</comment>
<evidence type="ECO:0000313" key="4">
    <source>
        <dbReference type="Proteomes" id="UP000778951"/>
    </source>
</evidence>
<keyword evidence="1 3" id="KW-0456">Lyase</keyword>
<dbReference type="InterPro" id="IPR019468">
    <property type="entry name" value="AdenyloSucc_lyase_C"/>
</dbReference>
<dbReference type="GO" id="GO:0044208">
    <property type="term" value="P:'de novo' AMP biosynthetic process"/>
    <property type="evidence" value="ECO:0007669"/>
    <property type="project" value="TreeGrafter"/>
</dbReference>
<accession>A0A968KWB8</accession>
<keyword evidence="4" id="KW-1185">Reference proteome</keyword>
<dbReference type="InterPro" id="IPR000362">
    <property type="entry name" value="Fumarate_lyase_fam"/>
</dbReference>
<dbReference type="GO" id="GO:0070626">
    <property type="term" value="F:(S)-2-(5-amino-1-(5-phospho-D-ribosyl)imidazole-4-carboxamido) succinate lyase (fumarate-forming) activity"/>
    <property type="evidence" value="ECO:0007669"/>
    <property type="project" value="TreeGrafter"/>
</dbReference>
<evidence type="ECO:0000256" key="1">
    <source>
        <dbReference type="ARBA" id="ARBA00023239"/>
    </source>
</evidence>
<dbReference type="EC" id="4.3.2.2" evidence="3"/>
<proteinExistence type="predicted"/>
<dbReference type="SMART" id="SM00998">
    <property type="entry name" value="ADSL_C"/>
    <property type="match status" value="1"/>
</dbReference>
<dbReference type="GO" id="GO:0005829">
    <property type="term" value="C:cytosol"/>
    <property type="evidence" value="ECO:0007669"/>
    <property type="project" value="TreeGrafter"/>
</dbReference>
<protein>
    <submittedName>
        <fullName evidence="3">Adenylosuccinate lyase</fullName>
        <ecNumber evidence="3">4.3.2.2</ecNumber>
    </submittedName>
</protein>
<dbReference type="RefSeq" id="WP_167695126.1">
    <property type="nucleotide sequence ID" value="NZ_CP118181.1"/>
</dbReference>
<gene>
    <name evidence="3" type="ORF">HCT48_02165</name>
</gene>
<evidence type="ECO:0000313" key="3">
    <source>
        <dbReference type="EMBL" id="NIZ69022.1"/>
    </source>
</evidence>
<dbReference type="PANTHER" id="PTHR43172:SF1">
    <property type="entry name" value="ADENYLOSUCCINATE LYASE"/>
    <property type="match status" value="1"/>
</dbReference>
<dbReference type="Pfam" id="PF10397">
    <property type="entry name" value="ADSL_C"/>
    <property type="match status" value="1"/>
</dbReference>
<dbReference type="InterPro" id="IPR008948">
    <property type="entry name" value="L-Aspartase-like"/>
</dbReference>
<dbReference type="Gene3D" id="1.20.200.10">
    <property type="entry name" value="Fumarase/aspartase (Central domain)"/>
    <property type="match status" value="1"/>
</dbReference>
<dbReference type="PROSITE" id="PS00163">
    <property type="entry name" value="FUMARATE_LYASES"/>
    <property type="match status" value="1"/>
</dbReference>
<organism evidence="3 4">
    <name type="scientific">Entomospira culicis</name>
    <dbReference type="NCBI Taxonomy" id="2719989"/>
    <lineage>
        <taxon>Bacteria</taxon>
        <taxon>Pseudomonadati</taxon>
        <taxon>Spirochaetota</taxon>
        <taxon>Spirochaetia</taxon>
        <taxon>Spirochaetales</taxon>
        <taxon>Spirochaetaceae</taxon>
        <taxon>Entomospira</taxon>
    </lineage>
</organism>
<dbReference type="AlphaFoldDB" id="A0A968KWB8"/>
<feature type="domain" description="Adenylosuccinate lyase C-terminal" evidence="2">
    <location>
        <begin position="369"/>
        <end position="453"/>
    </location>
</feature>
<name>A0A968KWB8_9SPIO</name>